<feature type="compositionally biased region" description="Polar residues" evidence="1">
    <location>
        <begin position="31"/>
        <end position="40"/>
    </location>
</feature>
<sequence>MSAEHDDFVAALTRGAAPGAAGASSSRPVQAPTSPGSLTKSPLSSGSPAPAAGATASSSSTSAAAAAAASPSAASSPSEFNIEAEIAALRVEDFVRETGLNGDLVSDLWTLCYNRNELKLYQKKFSKPYICTRELKRIHAAGATVVRLLEDFSVKRRKWDSKLIDSEVIQQFPAEQAKVVRLQYAATTVHRARELVILERQIVRDNATFVLFRSVNHPATPRVSRIVRAELGISGYMVRSYADAASGDSCDVAFLQQMDPKHLITYNNEEAMAINVAKTLGLERIVMPRTVVTPMSDERRRASMRLAKKIVQMQDYLNERLATERSPSPSPQVTPTPGSPTPSSSIEPSQSLVPPQHAPLGRVPSKEKPNGSSRPGLGALGPQLSVEEASRQGGLRSGRADSVDGDNSEVFLSLQDVLHGVFSRIYYARFLESEFSVENLDFWLAVEAFKAAYADETDEDCLSHAIEVFSSYVLQQAPFVVNLSTQVRSALKESYDELCASTERPPISLFDDAQRQIFNLMRNDTYRRFLDSELYGDMLEYLSESGGGANVHIEMLRDFVAEVGGSTATLKGSISPSTSDHGQLSLVANTSPSGSAANFANALSVGAQQQSSAKQPLRAQSSMNAANTPHITLNKRPASMDVNDLVWAPTGAASSSMNPNPPHIPGGATASGIPVVSGIRWVLTEHHDGTDVFKKFETKPVRCRRYRRVINAPEAKLWNALMDMSEARAKWMPKFVSAQVVESLNDCVTVFHLNQGPPFHARRARDFCVLRVVLQNDRVTGDKYILFRSITHRACPETKDGVRCKMWTSGFMVSPIPNKKDAFTVVFMQQVDWRITNLERLVRSNDDKLTLFNLQRVLNES</sequence>
<name>A0A0D2X140_CAPO3</name>
<feature type="domain" description="START" evidence="3">
    <location>
        <begin position="106"/>
        <end position="264"/>
    </location>
</feature>
<keyword evidence="5" id="KW-1185">Reference proteome</keyword>
<dbReference type="SMART" id="SM00315">
    <property type="entry name" value="RGS"/>
    <property type="match status" value="1"/>
</dbReference>
<feature type="compositionally biased region" description="Pro residues" evidence="1">
    <location>
        <begin position="328"/>
        <end position="340"/>
    </location>
</feature>
<proteinExistence type="predicted"/>
<dbReference type="InterPro" id="IPR044926">
    <property type="entry name" value="RGS_subdomain_2"/>
</dbReference>
<feature type="region of interest" description="Disordered" evidence="1">
    <location>
        <begin position="1"/>
        <end position="58"/>
    </location>
</feature>
<feature type="domain" description="RGS" evidence="2">
    <location>
        <begin position="413"/>
        <end position="539"/>
    </location>
</feature>
<dbReference type="Gene3D" id="1.10.167.10">
    <property type="entry name" value="Regulator of G-protein Signalling 4, domain 2"/>
    <property type="match status" value="1"/>
</dbReference>
<dbReference type="RefSeq" id="XP_011270096.1">
    <property type="nucleotide sequence ID" value="XM_011271794.1"/>
</dbReference>
<dbReference type="SUPFAM" id="SSF48097">
    <property type="entry name" value="Regulator of G-protein signaling, RGS"/>
    <property type="match status" value="1"/>
</dbReference>
<dbReference type="Pfam" id="PF01852">
    <property type="entry name" value="START"/>
    <property type="match status" value="2"/>
</dbReference>
<evidence type="ECO:0008006" key="6">
    <source>
        <dbReference type="Google" id="ProtNLM"/>
    </source>
</evidence>
<dbReference type="Proteomes" id="UP000008743">
    <property type="component" value="Unassembled WGS sequence"/>
</dbReference>
<dbReference type="InterPro" id="IPR036305">
    <property type="entry name" value="RGS_sf"/>
</dbReference>
<evidence type="ECO:0000313" key="5">
    <source>
        <dbReference type="Proteomes" id="UP000008743"/>
    </source>
</evidence>
<dbReference type="STRING" id="595528.A0A0D2X140"/>
<dbReference type="PROSITE" id="PS50132">
    <property type="entry name" value="RGS"/>
    <property type="match status" value="1"/>
</dbReference>
<evidence type="ECO:0000313" key="4">
    <source>
        <dbReference type="EMBL" id="KJE90144.1"/>
    </source>
</evidence>
<feature type="region of interest" description="Disordered" evidence="1">
    <location>
        <begin position="321"/>
        <end position="382"/>
    </location>
</feature>
<dbReference type="InterPro" id="IPR016137">
    <property type="entry name" value="RGS"/>
</dbReference>
<dbReference type="InterPro" id="IPR002913">
    <property type="entry name" value="START_lipid-bd_dom"/>
</dbReference>
<dbReference type="InterPro" id="IPR023393">
    <property type="entry name" value="START-like_dom_sf"/>
</dbReference>
<dbReference type="PROSITE" id="PS50848">
    <property type="entry name" value="START"/>
    <property type="match status" value="2"/>
</dbReference>
<dbReference type="CDD" id="cd00177">
    <property type="entry name" value="START"/>
    <property type="match status" value="2"/>
</dbReference>
<dbReference type="InParanoid" id="A0A0D2X140"/>
<dbReference type="GO" id="GO:0008289">
    <property type="term" value="F:lipid binding"/>
    <property type="evidence" value="ECO:0007669"/>
    <property type="project" value="InterPro"/>
</dbReference>
<feature type="compositionally biased region" description="Low complexity" evidence="1">
    <location>
        <begin position="14"/>
        <end position="28"/>
    </location>
</feature>
<dbReference type="OrthoDB" id="196547at2759"/>
<dbReference type="GO" id="GO:0005737">
    <property type="term" value="C:cytoplasm"/>
    <property type="evidence" value="ECO:0007669"/>
    <property type="project" value="UniProtKB-ARBA"/>
</dbReference>
<evidence type="ECO:0000256" key="1">
    <source>
        <dbReference type="SAM" id="MobiDB-lite"/>
    </source>
</evidence>
<dbReference type="EMBL" id="KE346361">
    <property type="protein sequence ID" value="KJE90144.1"/>
    <property type="molecule type" value="Genomic_DNA"/>
</dbReference>
<feature type="compositionally biased region" description="Low complexity" evidence="1">
    <location>
        <begin position="41"/>
        <end position="58"/>
    </location>
</feature>
<dbReference type="AlphaFoldDB" id="A0A0D2X140"/>
<reference evidence="5" key="1">
    <citation type="submission" date="2011-02" db="EMBL/GenBank/DDBJ databases">
        <title>The Genome Sequence of Capsaspora owczarzaki ATCC 30864.</title>
        <authorList>
            <person name="Russ C."/>
            <person name="Cuomo C."/>
            <person name="Burger G."/>
            <person name="Gray M.W."/>
            <person name="Holland P.W.H."/>
            <person name="King N."/>
            <person name="Lang F.B.F."/>
            <person name="Roger A.J."/>
            <person name="Ruiz-Trillo I."/>
            <person name="Young S.K."/>
            <person name="Zeng Q."/>
            <person name="Gargeya S."/>
            <person name="Alvarado L."/>
            <person name="Berlin A."/>
            <person name="Chapman S.B."/>
            <person name="Chen Z."/>
            <person name="Freedman E."/>
            <person name="Gellesch M."/>
            <person name="Goldberg J."/>
            <person name="Griggs A."/>
            <person name="Gujja S."/>
            <person name="Heilman E."/>
            <person name="Heiman D."/>
            <person name="Howarth C."/>
            <person name="Mehta T."/>
            <person name="Neiman D."/>
            <person name="Pearson M."/>
            <person name="Roberts A."/>
            <person name="Saif S."/>
            <person name="Shea T."/>
            <person name="Shenoy N."/>
            <person name="Sisk P."/>
            <person name="Stolte C."/>
            <person name="Sykes S."/>
            <person name="White J."/>
            <person name="Yandava C."/>
            <person name="Haas B."/>
            <person name="Nusbaum C."/>
            <person name="Birren B."/>
        </authorList>
    </citation>
    <scope>NUCLEOTIDE SEQUENCE</scope>
    <source>
        <strain evidence="5">ATCC 30864</strain>
    </source>
</reference>
<dbReference type="PANTHER" id="PTHR19308">
    <property type="entry name" value="PHOSPHATIDYLCHOLINE TRANSFER PROTEIN"/>
    <property type="match status" value="1"/>
</dbReference>
<gene>
    <name evidence="4" type="ORF">CAOG_008514</name>
</gene>
<protein>
    <recommendedName>
        <fullName evidence="6">RGS domain-containing protein</fullName>
    </recommendedName>
</protein>
<accession>A0A0D2X140</accession>
<dbReference type="SMR" id="A0A0D2X140"/>
<dbReference type="Pfam" id="PF00615">
    <property type="entry name" value="RGS"/>
    <property type="match status" value="1"/>
</dbReference>
<evidence type="ECO:0000259" key="2">
    <source>
        <dbReference type="PROSITE" id="PS50132"/>
    </source>
</evidence>
<dbReference type="CDD" id="cd07440">
    <property type="entry name" value="RGS"/>
    <property type="match status" value="1"/>
</dbReference>
<feature type="domain" description="START" evidence="3">
    <location>
        <begin position="681"/>
        <end position="861"/>
    </location>
</feature>
<dbReference type="Gene3D" id="3.30.530.20">
    <property type="match status" value="2"/>
</dbReference>
<dbReference type="SUPFAM" id="SSF55961">
    <property type="entry name" value="Bet v1-like"/>
    <property type="match status" value="2"/>
</dbReference>
<organism evidence="4 5">
    <name type="scientific">Capsaspora owczarzaki (strain ATCC 30864)</name>
    <dbReference type="NCBI Taxonomy" id="595528"/>
    <lineage>
        <taxon>Eukaryota</taxon>
        <taxon>Filasterea</taxon>
        <taxon>Capsaspora</taxon>
    </lineage>
</organism>
<feature type="compositionally biased region" description="Low complexity" evidence="1">
    <location>
        <begin position="341"/>
        <end position="354"/>
    </location>
</feature>
<dbReference type="eggNOG" id="KOG3589">
    <property type="taxonomic scope" value="Eukaryota"/>
</dbReference>
<dbReference type="PANTHER" id="PTHR19308:SF14">
    <property type="entry name" value="START DOMAIN-CONTAINING PROTEIN"/>
    <property type="match status" value="1"/>
</dbReference>
<evidence type="ECO:0000259" key="3">
    <source>
        <dbReference type="PROSITE" id="PS50848"/>
    </source>
</evidence>
<dbReference type="PRINTS" id="PR01301">
    <property type="entry name" value="RGSPROTEIN"/>
</dbReference>
<dbReference type="InterPro" id="IPR051213">
    <property type="entry name" value="START_lipid_transfer"/>
</dbReference>